<organism evidence="1 2">
    <name type="scientific">Panagrolaimus sp. ES5</name>
    <dbReference type="NCBI Taxonomy" id="591445"/>
    <lineage>
        <taxon>Eukaryota</taxon>
        <taxon>Metazoa</taxon>
        <taxon>Ecdysozoa</taxon>
        <taxon>Nematoda</taxon>
        <taxon>Chromadorea</taxon>
        <taxon>Rhabditida</taxon>
        <taxon>Tylenchina</taxon>
        <taxon>Panagrolaimomorpha</taxon>
        <taxon>Panagrolaimoidea</taxon>
        <taxon>Panagrolaimidae</taxon>
        <taxon>Panagrolaimus</taxon>
    </lineage>
</organism>
<accession>A0AC34GX42</accession>
<proteinExistence type="predicted"/>
<name>A0AC34GX42_9BILA</name>
<evidence type="ECO:0000313" key="1">
    <source>
        <dbReference type="Proteomes" id="UP000887579"/>
    </source>
</evidence>
<sequence length="988" mass="109328">MTASTTQLINDNNDNEFVKILNSNEIKDFRQQLIELFLNIIKDLPTNGEDKLKRLENLINGKDSDSRETFADSIAKAAQTPRKPSDAPPPAPPPPPPLTNKSVPPPPPPLLGSTKGGPPPPPPLFGAKNGFAPPAVQKVPIPEALKLPVMPPAGKKYKKLQWTKIPQSVITDQKAKNSIWQNLENVHQAYKNRLDLCQLDELFECSPTQSATISSPGTGESTKAVKPEILDGKRKMNVGIFLKQFKDMELLLKNIHEGKATEIEHEKLKVLEGLLPTSAEILTLQHYTGDVNTLEGAELFFMKLIKIPDYQVRITAMSFIADFHAYFDDAKKHVAISLIACDQLLRSECLRKIFYLFLHMGNYLNVDGKAAGFKLNTLWGIDSVRATSKDGFSIIHLVAQRMQDCVSDVKKELSTIQEAAQIPLENVKDETNAISERLKTLTNKIEGKNDTFFTQVKTFIKETKLKVEKIQQQLTEIDKKRIDIAEYFCETEKTFRLEECFKIFSTFLTRFFTAVNENQAREEREAKRKQLEMQKQQKGSSKVAISAAVVKDQDVENKKPKLFDFLCAPQNTNNNGLQFGPGERRRSVMCVSDRERMETPPVVRRKFSTARISDEKSSDPEFLRRRFAPEPPIFEGKNLEAFVDEALDDTRKRPSPKRSPSPWSNYDNKRDSGIDDNISVNVTTSESSNCSPEVSPLNNNNKNNLSSNDEKSRDEETAVAVISTIEKETEKSPVTKTSSINLDTPPATPTSATPKSALSSRILASKIPPKISTTGPSGITSTLRSNSGSTEKPPPSPTKTAPISIKARNSALMRVRTSRGNESETQPKLESKPSIPTRPSQIRAANNSSKIVDSAAAAAKPPLAPSAKSPVTRLSSNPRPPVGSPSRPIITQKSVNVTPPPKTPLTRSSAYRNSMDNNSNKETSPLGRQTSIRSSTSSNSSAASNVSRRILTAAEKRSQQMNKSDSVSTASRPALIKTGSTTERPRWL</sequence>
<evidence type="ECO:0000313" key="2">
    <source>
        <dbReference type="WBParaSite" id="ES5_v2.g9529.t1"/>
    </source>
</evidence>
<dbReference type="WBParaSite" id="ES5_v2.g9529.t1">
    <property type="protein sequence ID" value="ES5_v2.g9529.t1"/>
    <property type="gene ID" value="ES5_v2.g9529"/>
</dbReference>
<protein>
    <submittedName>
        <fullName evidence="2">FH2 domain-containing protein</fullName>
    </submittedName>
</protein>
<dbReference type="Proteomes" id="UP000887579">
    <property type="component" value="Unplaced"/>
</dbReference>
<reference evidence="2" key="1">
    <citation type="submission" date="2022-11" db="UniProtKB">
        <authorList>
            <consortium name="WormBaseParasite"/>
        </authorList>
    </citation>
    <scope>IDENTIFICATION</scope>
</reference>